<dbReference type="Pfam" id="PF07702">
    <property type="entry name" value="UTRA"/>
    <property type="match status" value="1"/>
</dbReference>
<dbReference type="SMART" id="SM00866">
    <property type="entry name" value="UTRA"/>
    <property type="match status" value="1"/>
</dbReference>
<dbReference type="AlphaFoldDB" id="A0A6I2F2I6"/>
<dbReference type="PROSITE" id="PS50949">
    <property type="entry name" value="HTH_GNTR"/>
    <property type="match status" value="1"/>
</dbReference>
<dbReference type="InterPro" id="IPR000524">
    <property type="entry name" value="Tscrpt_reg_HTH_GntR"/>
</dbReference>
<evidence type="ECO:0000313" key="6">
    <source>
        <dbReference type="Proteomes" id="UP000431080"/>
    </source>
</evidence>
<feature type="domain" description="HTH gntR-type" evidence="4">
    <location>
        <begin position="8"/>
        <end position="76"/>
    </location>
</feature>
<evidence type="ECO:0000256" key="1">
    <source>
        <dbReference type="ARBA" id="ARBA00023015"/>
    </source>
</evidence>
<dbReference type="Proteomes" id="UP000431080">
    <property type="component" value="Unassembled WGS sequence"/>
</dbReference>
<dbReference type="SMART" id="SM00345">
    <property type="entry name" value="HTH_GNTR"/>
    <property type="match status" value="1"/>
</dbReference>
<keyword evidence="1" id="KW-0805">Transcription regulation</keyword>
<dbReference type="PANTHER" id="PTHR44846">
    <property type="entry name" value="MANNOSYL-D-GLYCERATE TRANSPORT/METABOLISM SYSTEM REPRESSOR MNGR-RELATED"/>
    <property type="match status" value="1"/>
</dbReference>
<dbReference type="InterPro" id="IPR036390">
    <property type="entry name" value="WH_DNA-bd_sf"/>
</dbReference>
<dbReference type="InterPro" id="IPR036388">
    <property type="entry name" value="WH-like_DNA-bd_sf"/>
</dbReference>
<gene>
    <name evidence="5" type="ORF">GE115_07525</name>
</gene>
<organism evidence="5 6">
    <name type="scientific">Agromyces agglutinans</name>
    <dbReference type="NCBI Taxonomy" id="2662258"/>
    <lineage>
        <taxon>Bacteria</taxon>
        <taxon>Bacillati</taxon>
        <taxon>Actinomycetota</taxon>
        <taxon>Actinomycetes</taxon>
        <taxon>Micrococcales</taxon>
        <taxon>Microbacteriaceae</taxon>
        <taxon>Agromyces</taxon>
    </lineage>
</organism>
<dbReference type="EMBL" id="WJIF01000003">
    <property type="protein sequence ID" value="MRG59715.1"/>
    <property type="molecule type" value="Genomic_DNA"/>
</dbReference>
<dbReference type="CDD" id="cd07377">
    <property type="entry name" value="WHTH_GntR"/>
    <property type="match status" value="1"/>
</dbReference>
<dbReference type="SUPFAM" id="SSF46785">
    <property type="entry name" value="Winged helix' DNA-binding domain"/>
    <property type="match status" value="1"/>
</dbReference>
<dbReference type="GO" id="GO:0003700">
    <property type="term" value="F:DNA-binding transcription factor activity"/>
    <property type="evidence" value="ECO:0007669"/>
    <property type="project" value="InterPro"/>
</dbReference>
<evidence type="ECO:0000256" key="2">
    <source>
        <dbReference type="ARBA" id="ARBA00023125"/>
    </source>
</evidence>
<dbReference type="Gene3D" id="1.10.10.10">
    <property type="entry name" value="Winged helix-like DNA-binding domain superfamily/Winged helix DNA-binding domain"/>
    <property type="match status" value="1"/>
</dbReference>
<dbReference type="GO" id="GO:0003677">
    <property type="term" value="F:DNA binding"/>
    <property type="evidence" value="ECO:0007669"/>
    <property type="project" value="UniProtKB-KW"/>
</dbReference>
<dbReference type="SUPFAM" id="SSF64288">
    <property type="entry name" value="Chorismate lyase-like"/>
    <property type="match status" value="1"/>
</dbReference>
<name>A0A6I2F2I6_9MICO</name>
<proteinExistence type="predicted"/>
<keyword evidence="6" id="KW-1185">Reference proteome</keyword>
<dbReference type="InterPro" id="IPR011663">
    <property type="entry name" value="UTRA"/>
</dbReference>
<dbReference type="PANTHER" id="PTHR44846:SF1">
    <property type="entry name" value="MANNOSYL-D-GLYCERATE TRANSPORT_METABOLISM SYSTEM REPRESSOR MNGR-RELATED"/>
    <property type="match status" value="1"/>
</dbReference>
<evidence type="ECO:0000259" key="4">
    <source>
        <dbReference type="PROSITE" id="PS50949"/>
    </source>
</evidence>
<accession>A0A6I2F2I6</accession>
<dbReference type="RefSeq" id="WP_153684154.1">
    <property type="nucleotide sequence ID" value="NZ_WJIF01000003.1"/>
</dbReference>
<sequence length="247" mass="26510">MTDAGGRDAGEPDAVAALRARILSGDLPAGARLPSELALAASQGTSRGAVRGALAALARQGLIESRRGAGWFVQSAQTQGFDRMRSFTQWAQGRGRASGGRIMSRERRRPTAREARRLGIGTGDEVLVMVRVRTLEGRAVMIERSVWAPWVVALVERMPDDVHSTTRLLGDAGIVITHGTHRIEAVAASSDDARLLGVRRSSPMLQVRRETYAANGRPVESGEDRYVPHTISFEAQAAGAAELPDLP</sequence>
<comment type="caution">
    <text evidence="5">The sequence shown here is derived from an EMBL/GenBank/DDBJ whole genome shotgun (WGS) entry which is preliminary data.</text>
</comment>
<evidence type="ECO:0000313" key="5">
    <source>
        <dbReference type="EMBL" id="MRG59715.1"/>
    </source>
</evidence>
<dbReference type="PRINTS" id="PR00035">
    <property type="entry name" value="HTHGNTR"/>
</dbReference>
<dbReference type="Pfam" id="PF00392">
    <property type="entry name" value="GntR"/>
    <property type="match status" value="1"/>
</dbReference>
<dbReference type="GO" id="GO:0045892">
    <property type="term" value="P:negative regulation of DNA-templated transcription"/>
    <property type="evidence" value="ECO:0007669"/>
    <property type="project" value="TreeGrafter"/>
</dbReference>
<keyword evidence="3" id="KW-0804">Transcription</keyword>
<dbReference type="Gene3D" id="3.40.1410.10">
    <property type="entry name" value="Chorismate lyase-like"/>
    <property type="match status" value="1"/>
</dbReference>
<keyword evidence="2" id="KW-0238">DNA-binding</keyword>
<reference evidence="5 6" key="1">
    <citation type="submission" date="2019-10" db="EMBL/GenBank/DDBJ databases">
        <authorList>
            <person name="Nie G."/>
            <person name="Ming H."/>
            <person name="Yi B."/>
        </authorList>
    </citation>
    <scope>NUCLEOTIDE SEQUENCE [LARGE SCALE GENOMIC DNA]</scope>
    <source>
        <strain evidence="5 6">CFH 90414</strain>
    </source>
</reference>
<dbReference type="InterPro" id="IPR050679">
    <property type="entry name" value="Bact_HTH_transcr_reg"/>
</dbReference>
<protein>
    <submittedName>
        <fullName evidence="5">UTRA domain-containing protein</fullName>
    </submittedName>
</protein>
<dbReference type="InterPro" id="IPR028978">
    <property type="entry name" value="Chorismate_lyase_/UTRA_dom_sf"/>
</dbReference>
<evidence type="ECO:0000256" key="3">
    <source>
        <dbReference type="ARBA" id="ARBA00023163"/>
    </source>
</evidence>